<feature type="compositionally biased region" description="Basic residues" evidence="1">
    <location>
        <begin position="123"/>
        <end position="136"/>
    </location>
</feature>
<dbReference type="EMBL" id="FO082054">
    <property type="protein sequence ID" value="CCE88613.1"/>
    <property type="molecule type" value="Genomic_DNA"/>
</dbReference>
<organism evidence="2 3">
    <name type="scientific">Pichia sorbitophila (strain ATCC MYA-4447 / BCRC 22081 / CBS 7064 / NBRC 10061 / NRRL Y-12695)</name>
    <name type="common">Hybrid yeast</name>
    <dbReference type="NCBI Taxonomy" id="559304"/>
    <lineage>
        <taxon>Eukaryota</taxon>
        <taxon>Fungi</taxon>
        <taxon>Dikarya</taxon>
        <taxon>Ascomycota</taxon>
        <taxon>Saccharomycotina</taxon>
        <taxon>Pichiomycetes</taxon>
        <taxon>Debaryomycetaceae</taxon>
        <taxon>Millerozyma</taxon>
    </lineage>
</organism>
<feature type="compositionally biased region" description="Low complexity" evidence="1">
    <location>
        <begin position="238"/>
        <end position="249"/>
    </location>
</feature>
<feature type="compositionally biased region" description="Polar residues" evidence="1">
    <location>
        <begin position="1"/>
        <end position="22"/>
    </location>
</feature>
<dbReference type="OrthoDB" id="412109at2759"/>
<feature type="compositionally biased region" description="Polar residues" evidence="1">
    <location>
        <begin position="166"/>
        <end position="185"/>
    </location>
</feature>
<feature type="region of interest" description="Disordered" evidence="1">
    <location>
        <begin position="100"/>
        <end position="249"/>
    </location>
</feature>
<gene>
    <name evidence="2" type="primary">Piso0_001385</name>
    <name evidence="2" type="ORF">GNLVRS01_PISO0F05329g</name>
</gene>
<accession>G8YKM9</accession>
<feature type="compositionally biased region" description="Basic and acidic residues" evidence="1">
    <location>
        <begin position="332"/>
        <end position="346"/>
    </location>
</feature>
<name>G8YKM9_PICSO</name>
<reference evidence="2 3" key="1">
    <citation type="journal article" date="2012" name="G3 (Bethesda)">
        <title>Pichia sorbitophila, an interspecies yeast hybrid reveals early steps of genome resolution following polyploidization.</title>
        <authorList>
            <person name="Leh Louis V."/>
            <person name="Despons L."/>
            <person name="Friedrich A."/>
            <person name="Martin T."/>
            <person name="Durrens P."/>
            <person name="Casaregola S."/>
            <person name="Neuveglise C."/>
            <person name="Fairhead C."/>
            <person name="Marck C."/>
            <person name="Cruz J.A."/>
            <person name="Straub M.L."/>
            <person name="Kugler V."/>
            <person name="Sacerdot C."/>
            <person name="Uzunov Z."/>
            <person name="Thierry A."/>
            <person name="Weiss S."/>
            <person name="Bleykasten C."/>
            <person name="De Montigny J."/>
            <person name="Jacques N."/>
            <person name="Jung P."/>
            <person name="Lemaire M."/>
            <person name="Mallet S."/>
            <person name="Morel G."/>
            <person name="Richard G.F."/>
            <person name="Sarkar A."/>
            <person name="Savel G."/>
            <person name="Schacherer J."/>
            <person name="Seret M.L."/>
            <person name="Talla E."/>
            <person name="Samson G."/>
            <person name="Jubin C."/>
            <person name="Poulain J."/>
            <person name="Vacherie B."/>
            <person name="Barbe V."/>
            <person name="Pelletier E."/>
            <person name="Sherman D.J."/>
            <person name="Westhof E."/>
            <person name="Weissenbach J."/>
            <person name="Baret P.V."/>
            <person name="Wincker P."/>
            <person name="Gaillardin C."/>
            <person name="Dujon B."/>
            <person name="Souciet J.L."/>
        </authorList>
    </citation>
    <scope>NUCLEOTIDE SEQUENCE [LARGE SCALE GENOMIC DNA]</scope>
    <source>
        <strain evidence="3">ATCC MYA-4447 / BCRC 22081 / CBS 7064 / NBRC 10061 / NRRL Y-12695</strain>
    </source>
</reference>
<dbReference type="InParanoid" id="G8YKM9"/>
<dbReference type="AlphaFoldDB" id="G8YKM9"/>
<protein>
    <submittedName>
        <fullName evidence="2">Piso0_001385 protein</fullName>
    </submittedName>
</protein>
<feature type="compositionally biased region" description="Polar residues" evidence="1">
    <location>
        <begin position="62"/>
        <end position="82"/>
    </location>
</feature>
<keyword evidence="3" id="KW-1185">Reference proteome</keyword>
<dbReference type="OMA" id="MRINTEM"/>
<feature type="compositionally biased region" description="Polar residues" evidence="1">
    <location>
        <begin position="349"/>
        <end position="400"/>
    </location>
</feature>
<evidence type="ECO:0000256" key="1">
    <source>
        <dbReference type="SAM" id="MobiDB-lite"/>
    </source>
</evidence>
<dbReference type="Proteomes" id="UP000005222">
    <property type="component" value="Chromosome F"/>
</dbReference>
<evidence type="ECO:0000313" key="2">
    <source>
        <dbReference type="EMBL" id="CCE88613.1"/>
    </source>
</evidence>
<dbReference type="eggNOG" id="ENOG502RPV4">
    <property type="taxonomic scope" value="Eukaryota"/>
</dbReference>
<feature type="compositionally biased region" description="Low complexity" evidence="1">
    <location>
        <begin position="143"/>
        <end position="165"/>
    </location>
</feature>
<sequence>MQDRATLTYSIMADSNTVASKTPTRDSRGNRMIWVSSRVDDGSDCEAASRSPVGLNLAGESTPMSSSQAQANRGPDDNTSFLSPLRKLDQLNLDSQIDFGSKESSSASEEDIGSDQGIAKGYKGTRKHNQRYRLSKSKRDSPSRQSVSSPVSESGTPERSSSTSSDNEFGSNFGNQTIVNDSGSENDGYEDEDSGSSLSTSPRFIKNRKRQLESPSDVDMVITPVADNKTSDRHRRSYPSIPSTTSASASFKLSFSTSDSTPCPIQPRKKLKFKRSRPLEDTPSSTKLAHFKKTLNVNNYVKTKTETIPILQALNGISDNAQIEEASFSSSENEHEEDHFKDEHLHGNSMASSPDGVSTFNTSYTRESVKNTEYQSTPISQSTPANSRPSTPAQHPQSFPETEDSVNGYKFVKPVKKPNPYYSYKTPENVQPSASQNMKYFYHRNDSIPMPKVSLQNGKYEIIGDLPITSAGIMNESNEDLHVGDKRINDPYLNNSDYYYSIAKTPSNQDKIRVRQVYFDSFDRAGRDLQNLKLPLLSNFQGNEDLSPSKAMQLINDGYSVMNFYKYIQHSNEELVDLLKKERVKWHPDKWHSRLKDSNLKGGVLVNKEIVDRLSQVLNSIIEHYMH</sequence>
<proteinExistence type="predicted"/>
<evidence type="ECO:0000313" key="3">
    <source>
        <dbReference type="Proteomes" id="UP000005222"/>
    </source>
</evidence>
<feature type="region of interest" description="Disordered" evidence="1">
    <location>
        <begin position="325"/>
        <end position="408"/>
    </location>
</feature>
<dbReference type="HOGENOM" id="CLU_507113_0_0_1"/>
<feature type="region of interest" description="Disordered" evidence="1">
    <location>
        <begin position="1"/>
        <end position="83"/>
    </location>
</feature>